<dbReference type="EC" id="6.3.4.5" evidence="1"/>
<sequence>MTENKKKKVLLAFSGGLDTSFAVKYLSEDLGYEVHTAIANTGGFSEEELKVIAEKSKRLGAASHATLDITQDYYDKSIKYMVAGNVLRNGTYPISVSSERIFQAIATIEYAKKIGADAIAHGSTGAGNDQVRFDLTFQILAPEIEIITPTRDLTLTREYEIDYLKKHGYEADFKKLEYSINKGLWGTSIGGKETLHSEQTLPDEAYPSQVTATEPEKLTISFKEGEISAVNGKEYTDKVEAIREVERIGSRFGIGRDMHIGDTIIGIKGRVGFEAAGPILIIAAHKMLEKHTLTKWQQYWKDQVGTWYGMFLHEAQYLEPVMRDIEKMLESSQRNVTGTVELTLRPLSYTLVGVDSPFDLMKTDFGEYGEVNKAWTADDVKGFTKILGNQMKIYHNNQVKNGKAE</sequence>
<organism evidence="1 2">
    <name type="scientific">Lepagella muris</name>
    <dbReference type="NCBI Taxonomy" id="3032870"/>
    <lineage>
        <taxon>Bacteria</taxon>
        <taxon>Pseudomonadati</taxon>
        <taxon>Bacteroidota</taxon>
        <taxon>Bacteroidia</taxon>
        <taxon>Bacteroidales</taxon>
        <taxon>Muribaculaceae</taxon>
        <taxon>Lepagella</taxon>
    </lineage>
</organism>
<keyword evidence="1" id="KW-0436">Ligase</keyword>
<proteinExistence type="predicted"/>
<protein>
    <submittedName>
        <fullName evidence="1">Argininosuccinate synthase</fullName>
        <ecNumber evidence="1">6.3.4.5</ecNumber>
    </submittedName>
</protein>
<evidence type="ECO:0000313" key="1">
    <source>
        <dbReference type="EMBL" id="TGY78619.1"/>
    </source>
</evidence>
<reference evidence="1" key="1">
    <citation type="submission" date="2019-04" db="EMBL/GenBank/DDBJ databases">
        <title>Microbes associate with the intestines of laboratory mice.</title>
        <authorList>
            <person name="Navarre W."/>
            <person name="Wong E."/>
            <person name="Huang K."/>
            <person name="Tropini C."/>
            <person name="Ng K."/>
            <person name="Yu B."/>
        </authorList>
    </citation>
    <scope>NUCLEOTIDE SEQUENCE</scope>
    <source>
        <strain evidence="1">NM04_E33</strain>
    </source>
</reference>
<evidence type="ECO:0000313" key="2">
    <source>
        <dbReference type="Proteomes" id="UP000306319"/>
    </source>
</evidence>
<accession>A0AC61RFD6</accession>
<gene>
    <name evidence="1" type="primary">argG</name>
    <name evidence="1" type="ORF">E5331_09885</name>
</gene>
<dbReference type="EMBL" id="SRYB01000012">
    <property type="protein sequence ID" value="TGY78619.1"/>
    <property type="molecule type" value="Genomic_DNA"/>
</dbReference>
<dbReference type="Proteomes" id="UP000306319">
    <property type="component" value="Unassembled WGS sequence"/>
</dbReference>
<keyword evidence="2" id="KW-1185">Reference proteome</keyword>
<name>A0AC61RFD6_9BACT</name>
<comment type="caution">
    <text evidence="1">The sequence shown here is derived from an EMBL/GenBank/DDBJ whole genome shotgun (WGS) entry which is preliminary data.</text>
</comment>